<keyword evidence="3" id="KW-1185">Reference proteome</keyword>
<feature type="domain" description="TnsA endonuclease N-terminal" evidence="1">
    <location>
        <begin position="73"/>
        <end position="152"/>
    </location>
</feature>
<name>A0A1M6RS48_PARC5</name>
<dbReference type="Proteomes" id="UP000184465">
    <property type="component" value="Unassembled WGS sequence"/>
</dbReference>
<dbReference type="AlphaFoldDB" id="A0A1M6RS48"/>
<evidence type="ECO:0000313" key="3">
    <source>
        <dbReference type="Proteomes" id="UP000184465"/>
    </source>
</evidence>
<organism evidence="2 3">
    <name type="scientific">Paramaledivibacter caminithermalis (strain DSM 15212 / CIP 107654 / DViRD3)</name>
    <name type="common">Clostridium caminithermale</name>
    <dbReference type="NCBI Taxonomy" id="1121301"/>
    <lineage>
        <taxon>Bacteria</taxon>
        <taxon>Bacillati</taxon>
        <taxon>Bacillota</taxon>
        <taxon>Clostridia</taxon>
        <taxon>Peptostreptococcales</taxon>
        <taxon>Caminicellaceae</taxon>
        <taxon>Paramaledivibacter</taxon>
    </lineage>
</organism>
<reference evidence="2 3" key="1">
    <citation type="submission" date="2016-11" db="EMBL/GenBank/DDBJ databases">
        <authorList>
            <person name="Jaros S."/>
            <person name="Januszkiewicz K."/>
            <person name="Wedrychowicz H."/>
        </authorList>
    </citation>
    <scope>NUCLEOTIDE SEQUENCE [LARGE SCALE GENOMIC DNA]</scope>
    <source>
        <strain evidence="2 3">DSM 15212</strain>
    </source>
</reference>
<keyword evidence="2" id="KW-0378">Hydrolase</keyword>
<keyword evidence="2" id="KW-0255">Endonuclease</keyword>
<dbReference type="InterPro" id="IPR011335">
    <property type="entry name" value="Restrct_endonuc-II-like"/>
</dbReference>
<dbReference type="GO" id="GO:0003676">
    <property type="term" value="F:nucleic acid binding"/>
    <property type="evidence" value="ECO:0007669"/>
    <property type="project" value="InterPro"/>
</dbReference>
<sequence length="152" mass="18416">MAKRNNNWTTAKYRRFLNENRGMGELVSYKPWLCIQDFPSKGRVSRIKGWKTNRIHHFFSDIQTRCFYLFEWNDEIIDIRENYPLLDVTEVVKDSKDLKQDFFNKQDPSHILTTTFLLTLKNKQHIARTVKLSTNLEKKSVLERLEIEKRYW</sequence>
<accession>A0A1M6RS48</accession>
<dbReference type="STRING" id="1121301.SAMN02745912_03054"/>
<dbReference type="RefSeq" id="WP_073151940.1">
    <property type="nucleotide sequence ID" value="NZ_FRAG01000050.1"/>
</dbReference>
<dbReference type="OrthoDB" id="5291587at2"/>
<dbReference type="Gene3D" id="3.40.1350.10">
    <property type="match status" value="1"/>
</dbReference>
<keyword evidence="2" id="KW-0540">Nuclease</keyword>
<dbReference type="EMBL" id="FRAG01000050">
    <property type="protein sequence ID" value="SHK35321.1"/>
    <property type="molecule type" value="Genomic_DNA"/>
</dbReference>
<protein>
    <submittedName>
        <fullName evidence="2">TnsA endonuclease N terminal</fullName>
    </submittedName>
</protein>
<dbReference type="SUPFAM" id="SSF52980">
    <property type="entry name" value="Restriction endonuclease-like"/>
    <property type="match status" value="1"/>
</dbReference>
<proteinExistence type="predicted"/>
<dbReference type="Pfam" id="PF08722">
    <property type="entry name" value="Tn7_TnsA-like_N"/>
    <property type="match status" value="1"/>
</dbReference>
<dbReference type="InterPro" id="IPR011856">
    <property type="entry name" value="tRNA_endonuc-like_dom_sf"/>
</dbReference>
<dbReference type="GO" id="GO:0004519">
    <property type="term" value="F:endonuclease activity"/>
    <property type="evidence" value="ECO:0007669"/>
    <property type="project" value="UniProtKB-KW"/>
</dbReference>
<evidence type="ECO:0000313" key="2">
    <source>
        <dbReference type="EMBL" id="SHK35321.1"/>
    </source>
</evidence>
<dbReference type="InterPro" id="IPR014833">
    <property type="entry name" value="TnsA_N"/>
</dbReference>
<gene>
    <name evidence="2" type="ORF">SAMN02745912_03054</name>
</gene>
<evidence type="ECO:0000259" key="1">
    <source>
        <dbReference type="Pfam" id="PF08722"/>
    </source>
</evidence>